<comment type="similarity">
    <text evidence="1 3">Belongs to the DapA family.</text>
</comment>
<evidence type="ECO:0000256" key="1">
    <source>
        <dbReference type="ARBA" id="ARBA00007592"/>
    </source>
</evidence>
<evidence type="ECO:0000256" key="3">
    <source>
        <dbReference type="PIRNR" id="PIRNR001365"/>
    </source>
</evidence>
<dbReference type="Proteomes" id="UP001296581">
    <property type="component" value="Unassembled WGS sequence"/>
</dbReference>
<evidence type="ECO:0000256" key="4">
    <source>
        <dbReference type="PIRSR" id="PIRSR001365-1"/>
    </source>
</evidence>
<comment type="caution">
    <text evidence="7">The sequence shown here is derived from an EMBL/GenBank/DDBJ whole genome shotgun (WGS) entry which is preliminary data.</text>
</comment>
<evidence type="ECO:0000256" key="2">
    <source>
        <dbReference type="ARBA" id="ARBA00023239"/>
    </source>
</evidence>
<accession>A0A2N5NT54</accession>
<dbReference type="SMART" id="SM01130">
    <property type="entry name" value="DHDPS"/>
    <property type="match status" value="1"/>
</dbReference>
<reference evidence="7" key="1">
    <citation type="journal article" date="2020" name="Cell Host Microbe">
        <title>Functional and Genomic Variation between Human-Derived Isolates of Lachnospiraceae Reveals Inter- and Intra-Species Diversity.</title>
        <authorList>
            <person name="Sorbara M.T."/>
            <person name="Littmann E.R."/>
            <person name="Fontana E."/>
            <person name="Moody T.U."/>
            <person name="Kohout C.E."/>
            <person name="Gjonbalaj M."/>
            <person name="Eaton V."/>
            <person name="Seok R."/>
            <person name="Leiner I.M."/>
            <person name="Pamer E.G."/>
        </authorList>
    </citation>
    <scope>NUCLEOTIDE SEQUENCE</scope>
    <source>
        <strain evidence="7">MSK.11.9</strain>
    </source>
</reference>
<evidence type="ECO:0000313" key="7">
    <source>
        <dbReference type="EMBL" id="NSI66203.1"/>
    </source>
</evidence>
<dbReference type="InterPro" id="IPR013785">
    <property type="entry name" value="Aldolase_TIM"/>
</dbReference>
<dbReference type="Proteomes" id="UP001149331">
    <property type="component" value="Unassembled WGS sequence"/>
</dbReference>
<dbReference type="PANTHER" id="PTHR12128">
    <property type="entry name" value="DIHYDRODIPICOLINATE SYNTHASE"/>
    <property type="match status" value="1"/>
</dbReference>
<reference evidence="7" key="2">
    <citation type="submission" date="2020-02" db="EMBL/GenBank/DDBJ databases">
        <authorList>
            <person name="Littmann E."/>
            <person name="Sorbara M."/>
        </authorList>
    </citation>
    <scope>NUCLEOTIDE SEQUENCE</scope>
    <source>
        <strain evidence="7">MSK.11.9</strain>
    </source>
</reference>
<proteinExistence type="inferred from homology"/>
<evidence type="ECO:0000256" key="5">
    <source>
        <dbReference type="PIRSR" id="PIRSR001365-2"/>
    </source>
</evidence>
<dbReference type="EMBL" id="JAAIRY010000027">
    <property type="protein sequence ID" value="NSI66203.1"/>
    <property type="molecule type" value="Genomic_DNA"/>
</dbReference>
<evidence type="ECO:0000313" key="6">
    <source>
        <dbReference type="EMBL" id="MDE1204547.1"/>
    </source>
</evidence>
<dbReference type="Pfam" id="PF00701">
    <property type="entry name" value="DHDPS"/>
    <property type="match status" value="1"/>
</dbReference>
<gene>
    <name evidence="7" type="ORF">G4981_13100</name>
    <name evidence="6" type="ORF">O4N78_13410</name>
</gene>
<feature type="active site" description="Proton donor/acceptor" evidence="4">
    <location>
        <position position="137"/>
    </location>
</feature>
<dbReference type="RefSeq" id="WP_004841864.1">
    <property type="nucleotide sequence ID" value="NZ_CAXSNP010000009.1"/>
</dbReference>
<dbReference type="PIRSF" id="PIRSF001365">
    <property type="entry name" value="DHDPS"/>
    <property type="match status" value="1"/>
</dbReference>
<dbReference type="PANTHER" id="PTHR12128:SF66">
    <property type="entry name" value="4-HYDROXY-2-OXOGLUTARATE ALDOLASE, MITOCHONDRIAL"/>
    <property type="match status" value="1"/>
</dbReference>
<organism evidence="7 8">
    <name type="scientific">Mediterraneibacter gnavus</name>
    <name type="common">Ruminococcus gnavus</name>
    <dbReference type="NCBI Taxonomy" id="33038"/>
    <lineage>
        <taxon>Bacteria</taxon>
        <taxon>Bacillati</taxon>
        <taxon>Bacillota</taxon>
        <taxon>Clostridia</taxon>
        <taxon>Lachnospirales</taxon>
        <taxon>Lachnospiraceae</taxon>
        <taxon>Mediterraneibacter</taxon>
    </lineage>
</organism>
<dbReference type="CDD" id="cd00408">
    <property type="entry name" value="DHDPS-like"/>
    <property type="match status" value="1"/>
</dbReference>
<dbReference type="InterPro" id="IPR002220">
    <property type="entry name" value="DapA-like"/>
</dbReference>
<dbReference type="SUPFAM" id="SSF51569">
    <property type="entry name" value="Aldolase"/>
    <property type="match status" value="1"/>
</dbReference>
<evidence type="ECO:0000313" key="8">
    <source>
        <dbReference type="Proteomes" id="UP001296581"/>
    </source>
</evidence>
<feature type="active site" description="Schiff-base intermediate with substrate" evidence="4">
    <location>
        <position position="165"/>
    </location>
</feature>
<dbReference type="GO" id="GO:0008840">
    <property type="term" value="F:4-hydroxy-tetrahydrodipicolinate synthase activity"/>
    <property type="evidence" value="ECO:0007669"/>
    <property type="project" value="TreeGrafter"/>
</dbReference>
<feature type="binding site" evidence="5">
    <location>
        <position position="208"/>
    </location>
    <ligand>
        <name>pyruvate</name>
        <dbReference type="ChEBI" id="CHEBI:15361"/>
    </ligand>
</feature>
<keyword evidence="2 3" id="KW-0456">Lyase</keyword>
<reference evidence="6" key="3">
    <citation type="submission" date="2022-12" db="EMBL/GenBank/DDBJ databases">
        <title>Genome of R. gnavus strain RSHDN_120.</title>
        <authorList>
            <person name="Abdugheni R."/>
        </authorList>
    </citation>
    <scope>NUCLEOTIDE SEQUENCE</scope>
    <source>
        <strain evidence="6">RSHDN_120</strain>
    </source>
</reference>
<dbReference type="EMBL" id="JAPZEG010000017">
    <property type="protein sequence ID" value="MDE1204547.1"/>
    <property type="molecule type" value="Genomic_DNA"/>
</dbReference>
<dbReference type="Gene3D" id="3.20.20.70">
    <property type="entry name" value="Aldolase class I"/>
    <property type="match status" value="1"/>
</dbReference>
<dbReference type="GeneID" id="57433322"/>
<sequence length="301" mass="33987">MGHFITGVLTEILTPFREDGSIDYKQVEELIEWQMAQGIENFFINGLAAECQALRVEEKMKLLKTIYGVTQGKAKIMACAFENSVELNKELLDLYEEMGMADCYCITAPPYFKHTQDALYDYAAELIDYAKRPVYIYNCVQMGTLFAPDTLCRLVNEHPNLRGFKDASVDILNFIQCTLRINPDEFDFLGGCDGLDGVMMQLGAVGCVSFMAVPFPKEMKDIVDAGLAGDYKKCMEAQHKVLRIRNLCKQAPFNAAWIYAMKYGGGPVGMHSRMPKDQDFVPEMLKTQLDDLAKEYGYDVL</sequence>
<dbReference type="GO" id="GO:0005829">
    <property type="term" value="C:cytosol"/>
    <property type="evidence" value="ECO:0007669"/>
    <property type="project" value="TreeGrafter"/>
</dbReference>
<name>A0A2N5NT54_MEDGN</name>
<dbReference type="AlphaFoldDB" id="A0A2N5NT54"/>
<protein>
    <submittedName>
        <fullName evidence="7">Dihydrodipicolinate synthase family protein</fullName>
    </submittedName>
</protein>